<reference evidence="2 3" key="1">
    <citation type="submission" date="2019-08" db="EMBL/GenBank/DDBJ databases">
        <title>In-depth cultivation of the pig gut microbiome towards novel bacterial diversity and tailored functional studies.</title>
        <authorList>
            <person name="Wylensek D."/>
            <person name="Hitch T.C.A."/>
            <person name="Clavel T."/>
        </authorList>
    </citation>
    <scope>NUCLEOTIDE SEQUENCE [LARGE SCALE GENOMIC DNA]</scope>
    <source>
        <strain evidence="2 3">WCA-380-WT-3A</strain>
    </source>
</reference>
<comment type="caution">
    <text evidence="2">The sequence shown here is derived from an EMBL/GenBank/DDBJ whole genome shotgun (WGS) entry which is preliminary data.</text>
</comment>
<gene>
    <name evidence="2" type="ORF">FYJ43_02460</name>
</gene>
<organism evidence="2 3">
    <name type="scientific">Cutibacterium porci</name>
    <dbReference type="NCBI Taxonomy" id="2605781"/>
    <lineage>
        <taxon>Bacteria</taxon>
        <taxon>Bacillati</taxon>
        <taxon>Actinomycetota</taxon>
        <taxon>Actinomycetes</taxon>
        <taxon>Propionibacteriales</taxon>
        <taxon>Propionibacteriaceae</taxon>
        <taxon>Cutibacterium</taxon>
    </lineage>
</organism>
<proteinExistence type="predicted"/>
<name>A0A7K0J4T6_9ACTN</name>
<dbReference type="RefSeq" id="WP_154561592.1">
    <property type="nucleotide sequence ID" value="NZ_VUMG01000001.1"/>
</dbReference>
<evidence type="ECO:0000256" key="1">
    <source>
        <dbReference type="SAM" id="MobiDB-lite"/>
    </source>
</evidence>
<feature type="region of interest" description="Disordered" evidence="1">
    <location>
        <begin position="55"/>
        <end position="77"/>
    </location>
</feature>
<accession>A0A7K0J4T6</accession>
<keyword evidence="3" id="KW-1185">Reference proteome</keyword>
<evidence type="ECO:0000313" key="2">
    <source>
        <dbReference type="EMBL" id="MSS44932.1"/>
    </source>
</evidence>
<dbReference type="EMBL" id="VUMG01000001">
    <property type="protein sequence ID" value="MSS44932.1"/>
    <property type="molecule type" value="Genomic_DNA"/>
</dbReference>
<evidence type="ECO:0000313" key="3">
    <source>
        <dbReference type="Proteomes" id="UP000466104"/>
    </source>
</evidence>
<dbReference type="AlphaFoldDB" id="A0A7K0J4T6"/>
<protein>
    <submittedName>
        <fullName evidence="2">Uncharacterized protein</fullName>
    </submittedName>
</protein>
<sequence>MTDPLSRILDAGLELARQELDGRVLDDAEVAALDFCDDMGAVRWIAVHEAGGGDEDEELGIPGITGTSISAHRRRGR</sequence>
<dbReference type="Proteomes" id="UP000466104">
    <property type="component" value="Unassembled WGS sequence"/>
</dbReference>